<dbReference type="SUPFAM" id="SSF51905">
    <property type="entry name" value="FAD/NAD(P)-binding domain"/>
    <property type="match status" value="1"/>
</dbReference>
<keyword evidence="5" id="KW-0560">Oxidoreductase</keyword>
<evidence type="ECO:0000259" key="7">
    <source>
        <dbReference type="Pfam" id="PF05199"/>
    </source>
</evidence>
<name>A0A126V424_9RHOB</name>
<dbReference type="PANTHER" id="PTHR42784:SF1">
    <property type="entry name" value="PYRANOSE 2-OXIDASE"/>
    <property type="match status" value="1"/>
</dbReference>
<dbReference type="GO" id="GO:0050660">
    <property type="term" value="F:flavin adenine dinucleotide binding"/>
    <property type="evidence" value="ECO:0007669"/>
    <property type="project" value="InterPro"/>
</dbReference>
<dbReference type="Pfam" id="PF05199">
    <property type="entry name" value="GMC_oxred_C"/>
    <property type="match status" value="1"/>
</dbReference>
<dbReference type="RefSeq" id="WP_039002764.1">
    <property type="nucleotide sequence ID" value="NZ_CP014327.1"/>
</dbReference>
<protein>
    <submittedName>
        <fullName evidence="8">Dehydrogenase</fullName>
    </submittedName>
</protein>
<gene>
    <name evidence="8" type="ORF">RC74_19095</name>
</gene>
<evidence type="ECO:0000313" key="9">
    <source>
        <dbReference type="Proteomes" id="UP000070371"/>
    </source>
</evidence>
<keyword evidence="4" id="KW-0274">FAD</keyword>
<accession>A0A126V424</accession>
<evidence type="ECO:0000256" key="3">
    <source>
        <dbReference type="ARBA" id="ARBA00022630"/>
    </source>
</evidence>
<dbReference type="EMBL" id="CP014327">
    <property type="protein sequence ID" value="AML53081.1"/>
    <property type="molecule type" value="Genomic_DNA"/>
</dbReference>
<evidence type="ECO:0000256" key="1">
    <source>
        <dbReference type="ARBA" id="ARBA00001974"/>
    </source>
</evidence>
<keyword evidence="9" id="KW-1185">Reference proteome</keyword>
<dbReference type="Proteomes" id="UP000070371">
    <property type="component" value="Chromosome"/>
</dbReference>
<dbReference type="Pfam" id="PF00732">
    <property type="entry name" value="GMC_oxred_N"/>
    <property type="match status" value="1"/>
</dbReference>
<dbReference type="InterPro" id="IPR036188">
    <property type="entry name" value="FAD/NAD-bd_sf"/>
</dbReference>
<keyword evidence="3" id="KW-0285">Flavoprotein</keyword>
<organism evidence="8 9">
    <name type="scientific">Falsihalocynthiibacter arcticus</name>
    <dbReference type="NCBI Taxonomy" id="1579316"/>
    <lineage>
        <taxon>Bacteria</taxon>
        <taxon>Pseudomonadati</taxon>
        <taxon>Pseudomonadota</taxon>
        <taxon>Alphaproteobacteria</taxon>
        <taxon>Rhodobacterales</taxon>
        <taxon>Roseobacteraceae</taxon>
        <taxon>Falsihalocynthiibacter</taxon>
    </lineage>
</organism>
<comment type="similarity">
    <text evidence="2">Belongs to the GMC oxidoreductase family.</text>
</comment>
<feature type="domain" description="Glucose-methanol-choline oxidoreductase N-terminal" evidence="6">
    <location>
        <begin position="194"/>
        <end position="315"/>
    </location>
</feature>
<feature type="domain" description="Glucose-methanol-choline oxidoreductase C-terminal" evidence="7">
    <location>
        <begin position="409"/>
        <end position="525"/>
    </location>
</feature>
<dbReference type="InterPro" id="IPR000172">
    <property type="entry name" value="GMC_OxRdtase_N"/>
</dbReference>
<dbReference type="STRING" id="1579316.RC74_19095"/>
<reference evidence="8 9" key="1">
    <citation type="submission" date="2016-02" db="EMBL/GenBank/DDBJ databases">
        <title>Complete genome sequence of Halocynthiibacter arcticus PAMC 20958t from arctic marine sediment.</title>
        <authorList>
            <person name="Lee Y.M."/>
            <person name="Baek K."/>
            <person name="Lee H.K."/>
            <person name="Shin S.C."/>
        </authorList>
    </citation>
    <scope>NUCLEOTIDE SEQUENCE [LARGE SCALE GENOMIC DNA]</scope>
    <source>
        <strain evidence="8">PAMC 20958</strain>
    </source>
</reference>
<dbReference type="KEGG" id="hat:RC74_19095"/>
<dbReference type="InterPro" id="IPR051473">
    <property type="entry name" value="P2Ox-like"/>
</dbReference>
<dbReference type="OrthoDB" id="9798604at2"/>
<dbReference type="InterPro" id="IPR007867">
    <property type="entry name" value="GMC_OxRtase_C"/>
</dbReference>
<dbReference type="PANTHER" id="PTHR42784">
    <property type="entry name" value="PYRANOSE 2-OXIDASE"/>
    <property type="match status" value="1"/>
</dbReference>
<evidence type="ECO:0000259" key="6">
    <source>
        <dbReference type="Pfam" id="PF00732"/>
    </source>
</evidence>
<dbReference type="AlphaFoldDB" id="A0A126V424"/>
<evidence type="ECO:0000256" key="5">
    <source>
        <dbReference type="ARBA" id="ARBA00023002"/>
    </source>
</evidence>
<dbReference type="SUPFAM" id="SSF54373">
    <property type="entry name" value="FAD-linked reductases, C-terminal domain"/>
    <property type="match status" value="1"/>
</dbReference>
<evidence type="ECO:0000256" key="4">
    <source>
        <dbReference type="ARBA" id="ARBA00022827"/>
    </source>
</evidence>
<evidence type="ECO:0000313" key="8">
    <source>
        <dbReference type="EMBL" id="AML53081.1"/>
    </source>
</evidence>
<dbReference type="Gene3D" id="3.50.50.60">
    <property type="entry name" value="FAD/NAD(P)-binding domain"/>
    <property type="match status" value="2"/>
</dbReference>
<evidence type="ECO:0000256" key="2">
    <source>
        <dbReference type="ARBA" id="ARBA00010790"/>
    </source>
</evidence>
<proteinExistence type="inferred from homology"/>
<sequence length="538" mass="57951">MADDITADILIIGTGVAGAIAGSKLAEKGLSVAFLETGKRIDRFDAVDKFWNAAIKVPESAYPNDDTAPHPLSHKIEDYYQQKGPELFRSTYVKVVGGTTWHWLGTTLRNVPSDFKTQSLYGQAVDWPIDYDDLEPFYLAAEQEIGVAGNSSIDLGSPRSGDYPMGEIPMSYLDKKFAAALEESKFEVRATPQGRNSTFHADRPECCGNASCIPVCPIQAKYDATVHVAQAEAAGATVYDQTTATKLNLGQDGKIISVDFRRADGSTGIASGKVFVVAAHGIETPRLLLNSAQEGAENGIANSSDQVGRNLMDHPSRLSWAEAAEPVWPYRGPLSTSGIENLRDGDFRKNHAAFRIEIGNDGHSWPTGAPQSTVEDLAKQGLRGDELDAAIKDKTSRHIRLASLVEQSPDAKNRVTLDPEKRDANGMPLPVINYDYSDYTRAGLKAAEEAHDEVFEMLGAKNVQHSPDIQGAGHIIGTVRMGSNPQVSVVDADLRSFDHSNLFLLGSGVFPTSATANPTLTIAALSLRAVDPIASSVE</sequence>
<comment type="cofactor">
    <cofactor evidence="1">
        <name>FAD</name>
        <dbReference type="ChEBI" id="CHEBI:57692"/>
    </cofactor>
</comment>
<dbReference type="GO" id="GO:0016614">
    <property type="term" value="F:oxidoreductase activity, acting on CH-OH group of donors"/>
    <property type="evidence" value="ECO:0007669"/>
    <property type="project" value="InterPro"/>
</dbReference>